<name>A0A8S5RJI9_9VIRU</name>
<accession>A0A8S5RJI9</accession>
<organism evidence="1">
    <name type="scientific">virus sp. ctHG14</name>
    <dbReference type="NCBI Taxonomy" id="2827626"/>
    <lineage>
        <taxon>Viruses</taxon>
    </lineage>
</organism>
<proteinExistence type="predicted"/>
<dbReference type="EMBL" id="BK059106">
    <property type="protein sequence ID" value="DAE31266.1"/>
    <property type="molecule type" value="Genomic_DNA"/>
</dbReference>
<reference evidence="1" key="1">
    <citation type="journal article" date="2021" name="Proc. Natl. Acad. Sci. U.S.A.">
        <title>A Catalog of Tens of Thousands of Viruses from Human Metagenomes Reveals Hidden Associations with Chronic Diseases.</title>
        <authorList>
            <person name="Tisza M.J."/>
            <person name="Buck C.B."/>
        </authorList>
    </citation>
    <scope>NUCLEOTIDE SEQUENCE</scope>
    <source>
        <strain evidence="1">CtHG14</strain>
    </source>
</reference>
<evidence type="ECO:0000313" key="1">
    <source>
        <dbReference type="EMBL" id="DAE31266.1"/>
    </source>
</evidence>
<protein>
    <submittedName>
        <fullName evidence="1">Uncharacterized protein</fullName>
    </submittedName>
</protein>
<sequence>MILQTVSISAAPRELHIKLFKAHGDELEKLEKEIASLDAVAFVSWARVFEAVKAPGVVAHWEVQHEIDGKAYTEQRILHASVKNPGYIQYSTAHIYPDEYIPVMDSQFKNAADFFRYEAPLSAVVIIEKVA</sequence>